<evidence type="ECO:0000256" key="5">
    <source>
        <dbReference type="ARBA" id="ARBA00022989"/>
    </source>
</evidence>
<evidence type="ECO:0000256" key="8">
    <source>
        <dbReference type="SAM" id="Phobius"/>
    </source>
</evidence>
<evidence type="ECO:0000256" key="7">
    <source>
        <dbReference type="ARBA" id="ARBA00023169"/>
    </source>
</evidence>
<feature type="transmembrane region" description="Helical" evidence="8">
    <location>
        <begin position="45"/>
        <end position="70"/>
    </location>
</feature>
<gene>
    <name evidence="10" type="ordered locus">Hden_1379</name>
</gene>
<evidence type="ECO:0000256" key="4">
    <source>
        <dbReference type="ARBA" id="ARBA00022692"/>
    </source>
</evidence>
<keyword evidence="6 8" id="KW-0472">Membrane</keyword>
<keyword evidence="11" id="KW-1185">Reference proteome</keyword>
<dbReference type="Gene3D" id="3.40.50.720">
    <property type="entry name" value="NAD(P)-binding Rossmann-like Domain"/>
    <property type="match status" value="1"/>
</dbReference>
<keyword evidence="5 8" id="KW-1133">Transmembrane helix</keyword>
<sequence>MSLTLQLKNSPADQIADSGVVTRPLAFMRGKLADRADHARTLSPVLVSGSIRCAELLMSTILGLAIAHLYVKETTVIGDPAYLFATTLVGTATILVFGLLDLYSLRALSASIKSLPAAMLGWTTAFATLIAAIFFLKIGEEISRVWLAVWFVAGAAAIMTGRLVAGSYVRNAANSGRLYQRVAIYGAGPLTENFIKDLEADSHSIVRIAGIYDDRKDARAPHQIAGYPRVGGLNDLITMSRTKQLDLVVVSLPLAAEDRLSSVAGRLSVLPADVKMPARATDLRFSPRTYSHVGSVAMIDLFDKPIADWDYVSKWLFDKVIGTLALIALAPLMLLVALAVKLDSRGPVFFRQKRYGFNNELIEVYKFRSMYVDACDATASKLVTKNDPRVTRVGAFLRKSSLDELPQLINVVKGNLSLVGPRPHALQAKAAGHLYDEVVDGYFARHKVKPGITGWAQINGWRGETDTEEQITKRIEHDLYYIENWSVFLDLYILLKTPFALLNTERAY</sequence>
<dbReference type="PANTHER" id="PTHR30576">
    <property type="entry name" value="COLANIC BIOSYNTHESIS UDP-GLUCOSE LIPID CARRIER TRANSFERASE"/>
    <property type="match status" value="1"/>
</dbReference>
<accession>D8JX55</accession>
<reference evidence="11" key="1">
    <citation type="journal article" date="2011" name="J. Bacteriol.">
        <title>Genome sequences of eight morphologically diverse alphaproteobacteria.</title>
        <authorList>
            <consortium name="US DOE Joint Genome Institute"/>
            <person name="Brown P.J."/>
            <person name="Kysela D.T."/>
            <person name="Buechlein A."/>
            <person name="Hemmerich C."/>
            <person name="Brun Y.V."/>
        </authorList>
    </citation>
    <scope>NUCLEOTIDE SEQUENCE [LARGE SCALE GENOMIC DNA]</scope>
    <source>
        <strain evidence="11">ATCC 51888 / DSM 1869 / NCIB 11706 / TK 0415</strain>
    </source>
</reference>
<keyword evidence="4 8" id="KW-0812">Transmembrane</keyword>
<dbReference type="GO" id="GO:0000271">
    <property type="term" value="P:polysaccharide biosynthetic process"/>
    <property type="evidence" value="ECO:0007669"/>
    <property type="project" value="UniProtKB-KW"/>
</dbReference>
<dbReference type="Proteomes" id="UP000002033">
    <property type="component" value="Chromosome"/>
</dbReference>
<comment type="subcellular location">
    <subcellularLocation>
        <location evidence="1">Membrane</location>
        <topology evidence="1">Multi-pass membrane protein</topology>
    </subcellularLocation>
</comment>
<evidence type="ECO:0000256" key="1">
    <source>
        <dbReference type="ARBA" id="ARBA00004141"/>
    </source>
</evidence>
<protein>
    <submittedName>
        <fullName evidence="10">Undecaprenyl-phosphate glucose phosphotransferase</fullName>
    </submittedName>
</protein>
<evidence type="ECO:0000256" key="3">
    <source>
        <dbReference type="ARBA" id="ARBA00022679"/>
    </source>
</evidence>
<dbReference type="InterPro" id="IPR017473">
    <property type="entry name" value="Undecaprenyl-P_gluc_Ptfrase"/>
</dbReference>
<dbReference type="Pfam" id="PF13727">
    <property type="entry name" value="CoA_binding_3"/>
    <property type="match status" value="1"/>
</dbReference>
<name>D8JX55_HYPDA</name>
<dbReference type="GO" id="GO:0016780">
    <property type="term" value="F:phosphotransferase activity, for other substituted phosphate groups"/>
    <property type="evidence" value="ECO:0007669"/>
    <property type="project" value="TreeGrafter"/>
</dbReference>
<proteinExistence type="inferred from homology"/>
<feature type="transmembrane region" description="Helical" evidence="8">
    <location>
        <begin position="115"/>
        <end position="139"/>
    </location>
</feature>
<keyword evidence="7" id="KW-0270">Exopolysaccharide synthesis</keyword>
<dbReference type="STRING" id="582899.Hden_1379"/>
<feature type="transmembrane region" description="Helical" evidence="8">
    <location>
        <begin position="145"/>
        <end position="165"/>
    </location>
</feature>
<dbReference type="InterPro" id="IPR003362">
    <property type="entry name" value="Bact_transf"/>
</dbReference>
<dbReference type="OrthoDB" id="9808602at2"/>
<organism evidence="10 11">
    <name type="scientific">Hyphomicrobium denitrificans (strain ATCC 51888 / DSM 1869 / NCIMB 11706 / TK 0415)</name>
    <dbReference type="NCBI Taxonomy" id="582899"/>
    <lineage>
        <taxon>Bacteria</taxon>
        <taxon>Pseudomonadati</taxon>
        <taxon>Pseudomonadota</taxon>
        <taxon>Alphaproteobacteria</taxon>
        <taxon>Hyphomicrobiales</taxon>
        <taxon>Hyphomicrobiaceae</taxon>
        <taxon>Hyphomicrobium</taxon>
    </lineage>
</organism>
<dbReference type="GO" id="GO:0016020">
    <property type="term" value="C:membrane"/>
    <property type="evidence" value="ECO:0007669"/>
    <property type="project" value="UniProtKB-SubCell"/>
</dbReference>
<keyword evidence="3 10" id="KW-0808">Transferase</keyword>
<evidence type="ECO:0000256" key="2">
    <source>
        <dbReference type="ARBA" id="ARBA00006464"/>
    </source>
</evidence>
<dbReference type="AlphaFoldDB" id="D8JX55"/>
<dbReference type="InterPro" id="IPR017475">
    <property type="entry name" value="EPS_sugar_tfrase"/>
</dbReference>
<dbReference type="Pfam" id="PF02397">
    <property type="entry name" value="Bac_transf"/>
    <property type="match status" value="1"/>
</dbReference>
<feature type="transmembrane region" description="Helical" evidence="8">
    <location>
        <begin position="320"/>
        <end position="340"/>
    </location>
</feature>
<dbReference type="PANTHER" id="PTHR30576:SF0">
    <property type="entry name" value="UNDECAPRENYL-PHOSPHATE N-ACETYLGALACTOSAMINYL 1-PHOSPHATE TRANSFERASE-RELATED"/>
    <property type="match status" value="1"/>
</dbReference>
<evidence type="ECO:0000313" key="10">
    <source>
        <dbReference type="EMBL" id="ADJ23191.1"/>
    </source>
</evidence>
<dbReference type="HOGENOM" id="CLU_024920_0_1_5"/>
<dbReference type="EMBL" id="CP002083">
    <property type="protein sequence ID" value="ADJ23191.1"/>
    <property type="molecule type" value="Genomic_DNA"/>
</dbReference>
<dbReference type="RefSeq" id="WP_013215406.1">
    <property type="nucleotide sequence ID" value="NC_014313.1"/>
</dbReference>
<comment type="similarity">
    <text evidence="2">Belongs to the bacterial sugar transferase family.</text>
</comment>
<evidence type="ECO:0000313" key="11">
    <source>
        <dbReference type="Proteomes" id="UP000002033"/>
    </source>
</evidence>
<dbReference type="NCBIfam" id="TIGR03023">
    <property type="entry name" value="WcaJ_sugtrans"/>
    <property type="match status" value="1"/>
</dbReference>
<dbReference type="NCBIfam" id="TIGR03025">
    <property type="entry name" value="EPS_sugtrans"/>
    <property type="match status" value="1"/>
</dbReference>
<evidence type="ECO:0000256" key="6">
    <source>
        <dbReference type="ARBA" id="ARBA00023136"/>
    </source>
</evidence>
<feature type="transmembrane region" description="Helical" evidence="8">
    <location>
        <begin position="82"/>
        <end position="103"/>
    </location>
</feature>
<dbReference type="KEGG" id="hdn:Hden_1379"/>
<evidence type="ECO:0000259" key="9">
    <source>
        <dbReference type="Pfam" id="PF02397"/>
    </source>
</evidence>
<feature type="domain" description="Bacterial sugar transferase" evidence="9">
    <location>
        <begin position="314"/>
        <end position="502"/>
    </location>
</feature>
<dbReference type="eggNOG" id="COG2148">
    <property type="taxonomic scope" value="Bacteria"/>
</dbReference>